<dbReference type="PROSITE" id="PS51257">
    <property type="entry name" value="PROKAR_LIPOPROTEIN"/>
    <property type="match status" value="1"/>
</dbReference>
<dbReference type="RefSeq" id="WP_344307461.1">
    <property type="nucleotide sequence ID" value="NZ_BAAANO010000008.1"/>
</dbReference>
<dbReference type="PANTHER" id="PTHR30222">
    <property type="entry name" value="SPERMIDINE/PUTRESCINE-BINDING PERIPLASMIC PROTEIN"/>
    <property type="match status" value="1"/>
</dbReference>
<dbReference type="PANTHER" id="PTHR30222:SF2">
    <property type="entry name" value="ABC TRANSPORTER SUBSTRATE-BINDING PROTEIN"/>
    <property type="match status" value="1"/>
</dbReference>
<gene>
    <name evidence="4" type="ORF">GCM10009755_09610</name>
</gene>
<dbReference type="Gene3D" id="3.40.190.10">
    <property type="entry name" value="Periplasmic binding protein-like II"/>
    <property type="match status" value="2"/>
</dbReference>
<evidence type="ECO:0000256" key="1">
    <source>
        <dbReference type="ARBA" id="ARBA00022729"/>
    </source>
</evidence>
<name>A0ABN2T9T4_9MICO</name>
<feature type="chain" id="PRO_5046923848" evidence="3">
    <location>
        <begin position="20"/>
        <end position="373"/>
    </location>
</feature>
<feature type="signal peptide" evidence="3">
    <location>
        <begin position="1"/>
        <end position="19"/>
    </location>
</feature>
<dbReference type="Pfam" id="PF13416">
    <property type="entry name" value="SBP_bac_8"/>
    <property type="match status" value="1"/>
</dbReference>
<feature type="region of interest" description="Disordered" evidence="2">
    <location>
        <begin position="312"/>
        <end position="331"/>
    </location>
</feature>
<reference evidence="4 5" key="1">
    <citation type="journal article" date="2019" name="Int. J. Syst. Evol. Microbiol.">
        <title>The Global Catalogue of Microorganisms (GCM) 10K type strain sequencing project: providing services to taxonomists for standard genome sequencing and annotation.</title>
        <authorList>
            <consortium name="The Broad Institute Genomics Platform"/>
            <consortium name="The Broad Institute Genome Sequencing Center for Infectious Disease"/>
            <person name="Wu L."/>
            <person name="Ma J."/>
        </authorList>
    </citation>
    <scope>NUCLEOTIDE SEQUENCE [LARGE SCALE GENOMIC DNA]</scope>
    <source>
        <strain evidence="4 5">JCM 14546</strain>
    </source>
</reference>
<evidence type="ECO:0000313" key="5">
    <source>
        <dbReference type="Proteomes" id="UP001500755"/>
    </source>
</evidence>
<protein>
    <submittedName>
        <fullName evidence="4">Extracellular solute-binding protein</fullName>
    </submittedName>
</protein>
<proteinExistence type="predicted"/>
<dbReference type="EMBL" id="BAAANO010000008">
    <property type="protein sequence ID" value="GAA2002799.1"/>
    <property type="molecule type" value="Genomic_DNA"/>
</dbReference>
<comment type="caution">
    <text evidence="4">The sequence shown here is derived from an EMBL/GenBank/DDBJ whole genome shotgun (WGS) entry which is preliminary data.</text>
</comment>
<evidence type="ECO:0000256" key="2">
    <source>
        <dbReference type="SAM" id="MobiDB-lite"/>
    </source>
</evidence>
<keyword evidence="5" id="KW-1185">Reference proteome</keyword>
<evidence type="ECO:0000313" key="4">
    <source>
        <dbReference type="EMBL" id="GAA2002799.1"/>
    </source>
</evidence>
<sequence length="373" mass="40000">MTRPVYSVLAASVALSALALTGCMQGGAAAAEVDRSVFENPTVGEVPEGSLEGTTMTFVSWGGAYQDGQVEAFSVPFAEASGAELLSDGPTDDAKLRAQVDSGNVAWDVIVSSPTQSSAYCGELYERLDMSLIDDSQIPEGLPRGECFLPAMSYVAGFFYNADTYGDNPPTSWKDFFDTEKYPGVRGIEGTSSPTAGTYEAALLADGVAEEDLYPLDTERALGVYEGLGAENTAFWTTGAEQTQMVQGGEIDMIFGWSGRVFEANEAGANWKPVWNQSFMASDSLSIAKGSQNTVAAHAYINHALGAQQQATQTELTSYSPANTESQPEISEAAQEFDVSRPEVVDATIPQNAEYWGEHFPELSETWYAWVSQ</sequence>
<keyword evidence="1 3" id="KW-0732">Signal</keyword>
<evidence type="ECO:0000256" key="3">
    <source>
        <dbReference type="SAM" id="SignalP"/>
    </source>
</evidence>
<feature type="compositionally biased region" description="Polar residues" evidence="2">
    <location>
        <begin position="312"/>
        <end position="329"/>
    </location>
</feature>
<accession>A0ABN2T9T4</accession>
<organism evidence="4 5">
    <name type="scientific">Brevibacterium samyangense</name>
    <dbReference type="NCBI Taxonomy" id="366888"/>
    <lineage>
        <taxon>Bacteria</taxon>
        <taxon>Bacillati</taxon>
        <taxon>Actinomycetota</taxon>
        <taxon>Actinomycetes</taxon>
        <taxon>Micrococcales</taxon>
        <taxon>Brevibacteriaceae</taxon>
        <taxon>Brevibacterium</taxon>
    </lineage>
</organism>
<dbReference type="InterPro" id="IPR006059">
    <property type="entry name" value="SBP"/>
</dbReference>
<dbReference type="Proteomes" id="UP001500755">
    <property type="component" value="Unassembled WGS sequence"/>
</dbReference>
<dbReference type="SUPFAM" id="SSF53850">
    <property type="entry name" value="Periplasmic binding protein-like II"/>
    <property type="match status" value="1"/>
</dbReference>